<dbReference type="NCBIfam" id="TIGR00278">
    <property type="entry name" value="membrane protein insertion efficiency factor YidD"/>
    <property type="match status" value="1"/>
</dbReference>
<organism evidence="2 3">
    <name type="scientific">Candidatus Coprenecus avistercoris</name>
    <dbReference type="NCBI Taxonomy" id="2840730"/>
    <lineage>
        <taxon>Bacteria</taxon>
        <taxon>Pseudomonadati</taxon>
        <taxon>Bacteroidota</taxon>
        <taxon>Bacteroidia</taxon>
        <taxon>Bacteroidales</taxon>
        <taxon>Rikenellaceae</taxon>
        <taxon>Rikenellaceae incertae sedis</taxon>
        <taxon>Candidatus Coprenecus</taxon>
    </lineage>
</organism>
<comment type="subcellular location">
    <subcellularLocation>
        <location evidence="1">Cell membrane</location>
        <topology evidence="1">Peripheral membrane protein</topology>
        <orientation evidence="1">Cytoplasmic side</orientation>
    </subcellularLocation>
</comment>
<comment type="function">
    <text evidence="1">Could be involved in insertion of integral membrane proteins into the membrane.</text>
</comment>
<dbReference type="AlphaFoldDB" id="A0A9D1DZX7"/>
<dbReference type="HAMAP" id="MF_00386">
    <property type="entry name" value="UPF0161_YidD"/>
    <property type="match status" value="1"/>
</dbReference>
<reference evidence="2" key="2">
    <citation type="journal article" date="2021" name="PeerJ">
        <title>Extensive microbial diversity within the chicken gut microbiome revealed by metagenomics and culture.</title>
        <authorList>
            <person name="Gilroy R."/>
            <person name="Ravi A."/>
            <person name="Getino M."/>
            <person name="Pursley I."/>
            <person name="Horton D.L."/>
            <person name="Alikhan N.F."/>
            <person name="Baker D."/>
            <person name="Gharbi K."/>
            <person name="Hall N."/>
            <person name="Watson M."/>
            <person name="Adriaenssens E.M."/>
            <person name="Foster-Nyarko E."/>
            <person name="Jarju S."/>
            <person name="Secka A."/>
            <person name="Antonio M."/>
            <person name="Oren A."/>
            <person name="Chaudhuri R.R."/>
            <person name="La Ragione R."/>
            <person name="Hildebrand F."/>
            <person name="Pallen M.J."/>
        </authorList>
    </citation>
    <scope>NUCLEOTIDE SEQUENCE</scope>
    <source>
        <strain evidence="2">ChiHjej13B12-12457</strain>
    </source>
</reference>
<dbReference type="PANTHER" id="PTHR33383">
    <property type="entry name" value="MEMBRANE PROTEIN INSERTION EFFICIENCY FACTOR-RELATED"/>
    <property type="match status" value="1"/>
</dbReference>
<comment type="caution">
    <text evidence="2">The sequence shown here is derived from an EMBL/GenBank/DDBJ whole genome shotgun (WGS) entry which is preliminary data.</text>
</comment>
<dbReference type="GO" id="GO:0005886">
    <property type="term" value="C:plasma membrane"/>
    <property type="evidence" value="ECO:0007669"/>
    <property type="project" value="UniProtKB-SubCell"/>
</dbReference>
<dbReference type="SMART" id="SM01234">
    <property type="entry name" value="Haemolytic"/>
    <property type="match status" value="1"/>
</dbReference>
<dbReference type="Proteomes" id="UP000886744">
    <property type="component" value="Unassembled WGS sequence"/>
</dbReference>
<protein>
    <recommendedName>
        <fullName evidence="1">Putative membrane protein insertion efficiency factor</fullName>
    </recommendedName>
</protein>
<comment type="similarity">
    <text evidence="1">Belongs to the UPF0161 family.</text>
</comment>
<dbReference type="EMBL" id="DVHI01000014">
    <property type="protein sequence ID" value="HIR62043.1"/>
    <property type="molecule type" value="Genomic_DNA"/>
</dbReference>
<dbReference type="Pfam" id="PF01809">
    <property type="entry name" value="YidD"/>
    <property type="match status" value="1"/>
</dbReference>
<gene>
    <name evidence="2" type="primary">yidD</name>
    <name evidence="2" type="ORF">IAC94_00770</name>
</gene>
<dbReference type="PANTHER" id="PTHR33383:SF1">
    <property type="entry name" value="MEMBRANE PROTEIN INSERTION EFFICIENCY FACTOR-RELATED"/>
    <property type="match status" value="1"/>
</dbReference>
<proteinExistence type="inferred from homology"/>
<dbReference type="InterPro" id="IPR002696">
    <property type="entry name" value="Membr_insert_effic_factor_YidD"/>
</dbReference>
<evidence type="ECO:0000313" key="3">
    <source>
        <dbReference type="Proteomes" id="UP000886744"/>
    </source>
</evidence>
<name>A0A9D1DZX7_9BACT</name>
<accession>A0A9D1DZX7</accession>
<keyword evidence="1" id="KW-0472">Membrane</keyword>
<sequence>MQPSTKDSAQRWASFRRFLKKALIFPFVLLIRFYQVCISPYTPAACRFTPTCSAYALEAFRKHGPIKGLYLSVRRILRCHPWGGGGYDPVP</sequence>
<evidence type="ECO:0000256" key="1">
    <source>
        <dbReference type="HAMAP-Rule" id="MF_00386"/>
    </source>
</evidence>
<evidence type="ECO:0000313" key="2">
    <source>
        <dbReference type="EMBL" id="HIR62043.1"/>
    </source>
</evidence>
<keyword evidence="1" id="KW-1003">Cell membrane</keyword>
<reference evidence="2" key="1">
    <citation type="submission" date="2020-10" db="EMBL/GenBank/DDBJ databases">
        <authorList>
            <person name="Gilroy R."/>
        </authorList>
    </citation>
    <scope>NUCLEOTIDE SEQUENCE</scope>
    <source>
        <strain evidence="2">ChiHjej13B12-12457</strain>
    </source>
</reference>